<evidence type="ECO:0000313" key="2">
    <source>
        <dbReference type="EMBL" id="SHK89434.1"/>
    </source>
</evidence>
<proteinExistence type="predicted"/>
<gene>
    <name evidence="2" type="ORF">SAMN05443634_104188</name>
</gene>
<dbReference type="RefSeq" id="WP_229731738.1">
    <property type="nucleotide sequence ID" value="NZ_BMFL01000002.1"/>
</dbReference>
<dbReference type="STRING" id="1434701.SAMN05443634_104188"/>
<dbReference type="Proteomes" id="UP000184120">
    <property type="component" value="Unassembled WGS sequence"/>
</dbReference>
<keyword evidence="2" id="KW-0645">Protease</keyword>
<dbReference type="EMBL" id="FRBH01000004">
    <property type="protein sequence ID" value="SHK89434.1"/>
    <property type="molecule type" value="Genomic_DNA"/>
</dbReference>
<accession>A0A1M6W6N1</accession>
<sequence>MQKIFYLCALFLSMFAFCQSKKLVVTDDIQRFWNTYDVIIQEKDSIKQIEHIKEMYISKGTPGLSAIMQARNYTAESYIYAIRNYPKFWNSVRNNTLSANNYAKKIEKGLKKFTKIYPEAKPAKIYFTIGALRTNGTTMQDKVLIGAEIAMTDTKTYTEEIKKDFPYLINYFNTNPINDLEFLNVHEYIHTQQKSTIGNSLLAQTMMEGVAEFLTEVTLKTKSPNPQIEFGFKNEEKIKQEYSKEMFSPNVYNWLWNNPDNQFKMRDLGYFVGYAICKKYYEQADNKKQAIKNLIELDYNNENDLISLVDKANYFDKSVINYKNEYENNRPYVTKIEQFENGNQNVDSSIKQLTIHFSQPMNKNFRSFELGPLGEKNLIRITKVIGYSEDGKSLSLEVSLEPNKQLQLIIDKGFRSTTNYHLKPYLIDIKTNK</sequence>
<protein>
    <submittedName>
        <fullName evidence="2">Predicted Zn-dependent protease</fullName>
    </submittedName>
</protein>
<evidence type="ECO:0000256" key="1">
    <source>
        <dbReference type="SAM" id="SignalP"/>
    </source>
</evidence>
<feature type="chain" id="PRO_5013020050" evidence="1">
    <location>
        <begin position="19"/>
        <end position="433"/>
    </location>
</feature>
<name>A0A1M6W6N1_9FLAO</name>
<reference evidence="3" key="1">
    <citation type="submission" date="2016-11" db="EMBL/GenBank/DDBJ databases">
        <authorList>
            <person name="Varghese N."/>
            <person name="Submissions S."/>
        </authorList>
    </citation>
    <scope>NUCLEOTIDE SEQUENCE [LARGE SCALE GENOMIC DNA]</scope>
    <source>
        <strain evidence="3">DSM 27989</strain>
    </source>
</reference>
<organism evidence="2 3">
    <name type="scientific">Chishuiella changwenlii</name>
    <dbReference type="NCBI Taxonomy" id="1434701"/>
    <lineage>
        <taxon>Bacteria</taxon>
        <taxon>Pseudomonadati</taxon>
        <taxon>Bacteroidota</taxon>
        <taxon>Flavobacteriia</taxon>
        <taxon>Flavobacteriales</taxon>
        <taxon>Weeksellaceae</taxon>
        <taxon>Chishuiella</taxon>
    </lineage>
</organism>
<dbReference type="AlphaFoldDB" id="A0A1M6W6N1"/>
<dbReference type="GO" id="GO:0008233">
    <property type="term" value="F:peptidase activity"/>
    <property type="evidence" value="ECO:0007669"/>
    <property type="project" value="UniProtKB-KW"/>
</dbReference>
<feature type="signal peptide" evidence="1">
    <location>
        <begin position="1"/>
        <end position="18"/>
    </location>
</feature>
<keyword evidence="2" id="KW-0378">Hydrolase</keyword>
<evidence type="ECO:0000313" key="3">
    <source>
        <dbReference type="Proteomes" id="UP000184120"/>
    </source>
</evidence>
<dbReference type="GO" id="GO:0006508">
    <property type="term" value="P:proteolysis"/>
    <property type="evidence" value="ECO:0007669"/>
    <property type="project" value="UniProtKB-KW"/>
</dbReference>
<keyword evidence="1" id="KW-0732">Signal</keyword>